<name>A0A0J1B533_RHOIS</name>
<dbReference type="InterPro" id="IPR015915">
    <property type="entry name" value="Kelch-typ_b-propeller"/>
</dbReference>
<evidence type="ECO:0000256" key="4">
    <source>
        <dbReference type="ARBA" id="ARBA00022475"/>
    </source>
</evidence>
<dbReference type="InterPro" id="IPR038377">
    <property type="entry name" value="Na/Glc_symporter_sf"/>
</dbReference>
<comment type="caution">
    <text evidence="12">The sequence shown here is derived from an EMBL/GenBank/DDBJ whole genome shotgun (WGS) entry which is preliminary data.</text>
</comment>
<dbReference type="Pfam" id="PF24996">
    <property type="entry name" value="NANM"/>
    <property type="match status" value="1"/>
</dbReference>
<evidence type="ECO:0000313" key="12">
    <source>
        <dbReference type="EMBL" id="KLU01915.1"/>
    </source>
</evidence>
<evidence type="ECO:0000256" key="11">
    <source>
        <dbReference type="SAM" id="Phobius"/>
    </source>
</evidence>
<feature type="transmembrane region" description="Helical" evidence="11">
    <location>
        <begin position="629"/>
        <end position="648"/>
    </location>
</feature>
<evidence type="ECO:0000256" key="7">
    <source>
        <dbReference type="ARBA" id="ARBA00023053"/>
    </source>
</evidence>
<feature type="transmembrane region" description="Helical" evidence="11">
    <location>
        <begin position="439"/>
        <end position="461"/>
    </location>
</feature>
<evidence type="ECO:0000256" key="6">
    <source>
        <dbReference type="ARBA" id="ARBA00022989"/>
    </source>
</evidence>
<keyword evidence="10" id="KW-0739">Sodium transport</keyword>
<dbReference type="PATRIC" id="fig|595434.4.peg.5796"/>
<evidence type="ECO:0000256" key="2">
    <source>
        <dbReference type="ARBA" id="ARBA00006434"/>
    </source>
</evidence>
<dbReference type="SUPFAM" id="SSF117281">
    <property type="entry name" value="Kelch motif"/>
    <property type="match status" value="1"/>
</dbReference>
<evidence type="ECO:0000256" key="8">
    <source>
        <dbReference type="ARBA" id="ARBA00023065"/>
    </source>
</evidence>
<feature type="transmembrane region" description="Helical" evidence="11">
    <location>
        <begin position="403"/>
        <end position="423"/>
    </location>
</feature>
<dbReference type="GO" id="GO:0015293">
    <property type="term" value="F:symporter activity"/>
    <property type="evidence" value="ECO:0007669"/>
    <property type="project" value="TreeGrafter"/>
</dbReference>
<comment type="similarity">
    <text evidence="2">Belongs to the sodium:solute symporter (SSF) (TC 2.A.21) family.</text>
</comment>
<dbReference type="CDD" id="cd11495">
    <property type="entry name" value="SLC5sbd_NIS-like_u3"/>
    <property type="match status" value="1"/>
</dbReference>
<dbReference type="GO" id="GO:0005886">
    <property type="term" value="C:plasma membrane"/>
    <property type="evidence" value="ECO:0007669"/>
    <property type="project" value="UniProtKB-SubCell"/>
</dbReference>
<dbReference type="Gene3D" id="2.120.10.80">
    <property type="entry name" value="Kelch-type beta propeller"/>
    <property type="match status" value="1"/>
</dbReference>
<comment type="subcellular location">
    <subcellularLocation>
        <location evidence="1">Cell membrane</location>
        <topology evidence="1">Multi-pass membrane protein</topology>
    </subcellularLocation>
</comment>
<feature type="transmembrane region" description="Helical" evidence="11">
    <location>
        <begin position="581"/>
        <end position="609"/>
    </location>
</feature>
<keyword evidence="9 11" id="KW-0472">Membrane</keyword>
<keyword evidence="5 11" id="KW-0812">Transmembrane</keyword>
<evidence type="ECO:0000256" key="1">
    <source>
        <dbReference type="ARBA" id="ARBA00004651"/>
    </source>
</evidence>
<dbReference type="Pfam" id="PF00474">
    <property type="entry name" value="SSF"/>
    <property type="match status" value="1"/>
</dbReference>
<feature type="transmembrane region" description="Helical" evidence="11">
    <location>
        <begin position="801"/>
        <end position="821"/>
    </location>
</feature>
<feature type="transmembrane region" description="Helical" evidence="11">
    <location>
        <begin position="853"/>
        <end position="873"/>
    </location>
</feature>
<gene>
    <name evidence="12" type="ORF">RISK_006099</name>
</gene>
<dbReference type="Gene3D" id="1.20.1730.10">
    <property type="entry name" value="Sodium/glucose cotransporter"/>
    <property type="match status" value="1"/>
</dbReference>
<keyword evidence="6 11" id="KW-1133">Transmembrane helix</keyword>
<dbReference type="OrthoDB" id="9810181at2"/>
<dbReference type="InterPro" id="IPR001734">
    <property type="entry name" value="Na/solute_symporter"/>
</dbReference>
<evidence type="ECO:0000256" key="3">
    <source>
        <dbReference type="ARBA" id="ARBA00022448"/>
    </source>
</evidence>
<dbReference type="PANTHER" id="PTHR42985">
    <property type="entry name" value="SODIUM-COUPLED MONOCARBOXYLATE TRANSPORTER"/>
    <property type="match status" value="1"/>
</dbReference>
<feature type="transmembrane region" description="Helical" evidence="11">
    <location>
        <begin position="828"/>
        <end position="847"/>
    </location>
</feature>
<dbReference type="RefSeq" id="WP_083435157.1">
    <property type="nucleotide sequence ID" value="NZ_LECT01000048.1"/>
</dbReference>
<organism evidence="12 13">
    <name type="scientific">Rhodopirellula islandica</name>
    <dbReference type="NCBI Taxonomy" id="595434"/>
    <lineage>
        <taxon>Bacteria</taxon>
        <taxon>Pseudomonadati</taxon>
        <taxon>Planctomycetota</taxon>
        <taxon>Planctomycetia</taxon>
        <taxon>Pirellulales</taxon>
        <taxon>Pirellulaceae</taxon>
        <taxon>Rhodopirellula</taxon>
    </lineage>
</organism>
<protein>
    <submittedName>
        <fullName evidence="12">Sialic acid transporter</fullName>
    </submittedName>
</protein>
<sequence>MTPCLSKRFRTRLATPRIAFRFGIRILVSLAAITLSNIVLGIPAALAQADSSDWLQWDELPSIPDPLGVAGPFVGVDGDALIVAGGANFPRPVWESNKVWHDSIYVLTEPDDLTATNSQWIDAGRLPRATAYGASVSIPRDVSPHHGLLCIGGNDAAETFREVFLLQWDATTQTIRHQPYPPLPEPCVHASAERVGQTVFVVGGQRGSDLSTATSAAWTLDLSQSQDPSLLAWRRLPDFPGPSRALHLTAAQHDGYETCLYVISGRRQAASGVEFLTDTWAYRPSDQTWQQKTDIPHPMAAGTATHVGQSHLVVLGGDDGSLFGQADDLKDNHPGFLKKTFAYHTITDTWTETGSSPANHVTTTAVHWNDAIVVATGEVRPRVRSPSVYRVSVHAPDRSFGTLNYVVLFSYLLSMVGIGVYFARRNRNTDDYFRGGSQIPWWAAGCSIFATMLSSVTFTGIPSKAFAQDWTYSIGNFTIPLVAIVAVYVAMPFFRRIDATSAYEYLEKRFNRSVRWFGSLSFSLFHVFRMAVVMSLTGLALSVATPLTPQQSVLLMGGLSIAYCTMGGIEAVIWTDTIQTVVLLGGAFLAILLMLSATDGGFAGSWSHAVDADKLRLANFHLSPTHAQIALWVIVFGAIGQNLSSYTADQAVVQRYMTTASQSLAARSIWTNAVLTIPATLLFFGIGTALHGFYHSHPERLSPAITTDQVFPLFIAREMPIGVAGLIVAGVFAAAQSTVSTSMNSTATALVTDFFRPLNLCRDERGYLFAARTLTFLIGVLGTLFGLVFVDPSIKSLFDTFIVVIGLFMGVLGGLFVLGGLTTRANSVGAMVGAAIGATTMFALWQFTEVNGYLYTTCGILSCFGSGYLASLLTSPPSESLSGLTIHTLVENQAKPHTAQPES</sequence>
<dbReference type="InterPro" id="IPR056734">
    <property type="entry name" value="NANM"/>
</dbReference>
<feature type="transmembrane region" description="Helical" evidence="11">
    <location>
        <begin position="553"/>
        <end position="574"/>
    </location>
</feature>
<feature type="transmembrane region" description="Helical" evidence="11">
    <location>
        <begin position="473"/>
        <end position="494"/>
    </location>
</feature>
<dbReference type="STRING" id="595434.RISK_006099"/>
<evidence type="ECO:0000313" key="13">
    <source>
        <dbReference type="Proteomes" id="UP000036367"/>
    </source>
</evidence>
<dbReference type="GO" id="GO:0006814">
    <property type="term" value="P:sodium ion transport"/>
    <property type="evidence" value="ECO:0007669"/>
    <property type="project" value="UniProtKB-KW"/>
</dbReference>
<feature type="transmembrane region" description="Helical" evidence="11">
    <location>
        <begin position="669"/>
        <end position="694"/>
    </location>
</feature>
<accession>A0A0J1B533</accession>
<evidence type="ECO:0000256" key="5">
    <source>
        <dbReference type="ARBA" id="ARBA00022692"/>
    </source>
</evidence>
<feature type="transmembrane region" description="Helical" evidence="11">
    <location>
        <begin position="714"/>
        <end position="735"/>
    </location>
</feature>
<feature type="transmembrane region" description="Helical" evidence="11">
    <location>
        <begin position="766"/>
        <end position="789"/>
    </location>
</feature>
<keyword evidence="4" id="KW-1003">Cell membrane</keyword>
<keyword evidence="3" id="KW-0813">Transport</keyword>
<dbReference type="Proteomes" id="UP000036367">
    <property type="component" value="Unassembled WGS sequence"/>
</dbReference>
<evidence type="ECO:0000256" key="10">
    <source>
        <dbReference type="ARBA" id="ARBA00023201"/>
    </source>
</evidence>
<keyword evidence="8" id="KW-0406">Ion transport</keyword>
<dbReference type="InterPro" id="IPR051163">
    <property type="entry name" value="Sodium:Solute_Symporter_SSF"/>
</dbReference>
<dbReference type="PANTHER" id="PTHR42985:SF40">
    <property type="entry name" value="LD47995P-RELATED"/>
    <property type="match status" value="1"/>
</dbReference>
<dbReference type="AlphaFoldDB" id="A0A0J1B533"/>
<dbReference type="PROSITE" id="PS50283">
    <property type="entry name" value="NA_SOLUT_SYMP_3"/>
    <property type="match status" value="1"/>
</dbReference>
<keyword evidence="7" id="KW-0915">Sodium</keyword>
<keyword evidence="13" id="KW-1185">Reference proteome</keyword>
<evidence type="ECO:0000256" key="9">
    <source>
        <dbReference type="ARBA" id="ARBA00023136"/>
    </source>
</evidence>
<dbReference type="EMBL" id="LECT01000048">
    <property type="protein sequence ID" value="KLU01915.1"/>
    <property type="molecule type" value="Genomic_DNA"/>
</dbReference>
<feature type="transmembrane region" description="Helical" evidence="11">
    <location>
        <begin position="514"/>
        <end position="541"/>
    </location>
</feature>
<dbReference type="NCBIfam" id="TIGR00813">
    <property type="entry name" value="sss"/>
    <property type="match status" value="1"/>
</dbReference>
<proteinExistence type="inferred from homology"/>
<reference evidence="12" key="1">
    <citation type="submission" date="2015-05" db="EMBL/GenBank/DDBJ databases">
        <title>Permanent draft genome of Rhodopirellula islandicus K833.</title>
        <authorList>
            <person name="Kizina J."/>
            <person name="Richter M."/>
            <person name="Glockner F.O."/>
            <person name="Harder J."/>
        </authorList>
    </citation>
    <scope>NUCLEOTIDE SEQUENCE [LARGE SCALE GENOMIC DNA]</scope>
    <source>
        <strain evidence="12">K833</strain>
    </source>
</reference>